<evidence type="ECO:0000313" key="6">
    <source>
        <dbReference type="Proteomes" id="UP000177622"/>
    </source>
</evidence>
<evidence type="ECO:0000313" key="5">
    <source>
        <dbReference type="EMBL" id="OGE50008.1"/>
    </source>
</evidence>
<name>A0A1F5L9U3_PENAI</name>
<comment type="caution">
    <text evidence="5">The sequence shown here is derived from an EMBL/GenBank/DDBJ whole genome shotgun (WGS) entry which is preliminary data.</text>
</comment>
<dbReference type="OrthoDB" id="6500128at2759"/>
<keyword evidence="3 4" id="KW-0472">Membrane</keyword>
<evidence type="ECO:0000256" key="1">
    <source>
        <dbReference type="ARBA" id="ARBA00022692"/>
    </source>
</evidence>
<keyword evidence="1 4" id="KW-0812">Transmembrane</keyword>
<protein>
    <submittedName>
        <fullName evidence="5">Uncharacterized protein</fullName>
    </submittedName>
</protein>
<dbReference type="InterPro" id="IPR036640">
    <property type="entry name" value="ABC1_TM_sf"/>
</dbReference>
<evidence type="ECO:0000256" key="3">
    <source>
        <dbReference type="ARBA" id="ARBA00023136"/>
    </source>
</evidence>
<proteinExistence type="predicted"/>
<dbReference type="GO" id="GO:0016020">
    <property type="term" value="C:membrane"/>
    <property type="evidence" value="ECO:0007669"/>
    <property type="project" value="InterPro"/>
</dbReference>
<dbReference type="Proteomes" id="UP000177622">
    <property type="component" value="Unassembled WGS sequence"/>
</dbReference>
<keyword evidence="6" id="KW-1185">Reference proteome</keyword>
<feature type="transmembrane region" description="Helical" evidence="4">
    <location>
        <begin position="55"/>
        <end position="78"/>
    </location>
</feature>
<dbReference type="GeneID" id="34579392"/>
<evidence type="ECO:0000256" key="4">
    <source>
        <dbReference type="SAM" id="Phobius"/>
    </source>
</evidence>
<dbReference type="AlphaFoldDB" id="A0A1F5L9U3"/>
<dbReference type="STRING" id="1835702.A0A1F5L9U3"/>
<organism evidence="5 6">
    <name type="scientific">Penicillium arizonense</name>
    <dbReference type="NCBI Taxonomy" id="1835702"/>
    <lineage>
        <taxon>Eukaryota</taxon>
        <taxon>Fungi</taxon>
        <taxon>Dikarya</taxon>
        <taxon>Ascomycota</taxon>
        <taxon>Pezizomycotina</taxon>
        <taxon>Eurotiomycetes</taxon>
        <taxon>Eurotiomycetidae</taxon>
        <taxon>Eurotiales</taxon>
        <taxon>Aspergillaceae</taxon>
        <taxon>Penicillium</taxon>
    </lineage>
</organism>
<reference evidence="5 6" key="1">
    <citation type="journal article" date="2016" name="Sci. Rep.">
        <title>Penicillium arizonense, a new, genome sequenced fungal species, reveals a high chemical diversity in secreted metabolites.</title>
        <authorList>
            <person name="Grijseels S."/>
            <person name="Nielsen J.C."/>
            <person name="Randelovic M."/>
            <person name="Nielsen J."/>
            <person name="Nielsen K.F."/>
            <person name="Workman M."/>
            <person name="Frisvad J.C."/>
        </authorList>
    </citation>
    <scope>NUCLEOTIDE SEQUENCE [LARGE SCALE GENOMIC DNA]</scope>
    <source>
        <strain evidence="5 6">CBS 141311</strain>
    </source>
</reference>
<dbReference type="RefSeq" id="XP_022485459.1">
    <property type="nucleotide sequence ID" value="XM_022634658.1"/>
</dbReference>
<dbReference type="GO" id="GO:0005524">
    <property type="term" value="F:ATP binding"/>
    <property type="evidence" value="ECO:0007669"/>
    <property type="project" value="InterPro"/>
</dbReference>
<sequence>MQLPVDFVGRLTCIVQGALIATGSGYMQRQFTDRNLKLLDTSQKQFYVMSCIQQWLQVVLDLLVADLATVLVALAVFVTKQTSSGAVGVALVNLLFIQLNVDIAGYQLDTA</sequence>
<keyword evidence="2 4" id="KW-1133">Transmembrane helix</keyword>
<accession>A0A1F5L9U3</accession>
<dbReference type="EMBL" id="LXJU01000018">
    <property type="protein sequence ID" value="OGE50008.1"/>
    <property type="molecule type" value="Genomic_DNA"/>
</dbReference>
<dbReference type="Gene3D" id="1.20.1560.10">
    <property type="entry name" value="ABC transporter type 1, transmembrane domain"/>
    <property type="match status" value="1"/>
</dbReference>
<feature type="transmembrane region" description="Helical" evidence="4">
    <location>
        <begin position="85"/>
        <end position="108"/>
    </location>
</feature>
<evidence type="ECO:0000256" key="2">
    <source>
        <dbReference type="ARBA" id="ARBA00022989"/>
    </source>
</evidence>
<gene>
    <name evidence="5" type="ORF">PENARI_c018G10647</name>
</gene>